<proteinExistence type="predicted"/>
<accession>A0A059F2L7</accession>
<feature type="compositionally biased region" description="Polar residues" evidence="1">
    <location>
        <begin position="108"/>
        <end position="124"/>
    </location>
</feature>
<keyword evidence="3" id="KW-1185">Reference proteome</keyword>
<reference evidence="3" key="1">
    <citation type="submission" date="2013-02" db="EMBL/GenBank/DDBJ databases">
        <authorList>
            <consortium name="The Broad Institute Genome Sequencing Platform"/>
            <person name="Cuomo C."/>
            <person name="Becnel J."/>
            <person name="Sanscrainte N."/>
            <person name="Walker B."/>
            <person name="Young S.K."/>
            <person name="Zeng Q."/>
            <person name="Gargeya S."/>
            <person name="Fitzgerald M."/>
            <person name="Haas B."/>
            <person name="Abouelleil A."/>
            <person name="Alvarado L."/>
            <person name="Arachchi H.M."/>
            <person name="Berlin A.M."/>
            <person name="Chapman S.B."/>
            <person name="Dewar J."/>
            <person name="Goldberg J."/>
            <person name="Griggs A."/>
            <person name="Gujja S."/>
            <person name="Hansen M."/>
            <person name="Howarth C."/>
            <person name="Imamovic A."/>
            <person name="Larimer J."/>
            <person name="McCowan C."/>
            <person name="Murphy C."/>
            <person name="Neiman D."/>
            <person name="Pearson M."/>
            <person name="Priest M."/>
            <person name="Roberts A."/>
            <person name="Saif S."/>
            <person name="Shea T."/>
            <person name="Sisk P."/>
            <person name="Sykes S."/>
            <person name="Wortman J."/>
            <person name="Nusbaum C."/>
            <person name="Birren B."/>
        </authorList>
    </citation>
    <scope>NUCLEOTIDE SEQUENCE [LARGE SCALE GENOMIC DNA]</scope>
    <source>
        <strain evidence="3">PRA339</strain>
    </source>
</reference>
<dbReference type="Proteomes" id="UP000030655">
    <property type="component" value="Unassembled WGS sequence"/>
</dbReference>
<feature type="compositionally biased region" description="Basic and acidic residues" evidence="1">
    <location>
        <begin position="154"/>
        <end position="166"/>
    </location>
</feature>
<dbReference type="HOGENOM" id="CLU_1447307_0_0_1"/>
<feature type="region of interest" description="Disordered" evidence="1">
    <location>
        <begin position="82"/>
        <end position="169"/>
    </location>
</feature>
<dbReference type="VEuPathDB" id="MicrosporidiaDB:H312_01411"/>
<reference evidence="2 3" key="2">
    <citation type="submission" date="2014-03" db="EMBL/GenBank/DDBJ databases">
        <title>The Genome Sequence of Anncaliia algerae insect isolate PRA339.</title>
        <authorList>
            <consortium name="The Broad Institute Genome Sequencing Platform"/>
            <consortium name="The Broad Institute Genome Sequencing Center for Infectious Disease"/>
            <person name="Cuomo C."/>
            <person name="Becnel J."/>
            <person name="Sanscrainte N."/>
            <person name="Walker B."/>
            <person name="Young S.K."/>
            <person name="Zeng Q."/>
            <person name="Gargeya S."/>
            <person name="Fitzgerald M."/>
            <person name="Haas B."/>
            <person name="Abouelleil A."/>
            <person name="Alvarado L."/>
            <person name="Arachchi H.M."/>
            <person name="Berlin A.M."/>
            <person name="Chapman S.B."/>
            <person name="Dewar J."/>
            <person name="Goldberg J."/>
            <person name="Griggs A."/>
            <person name="Gujja S."/>
            <person name="Hansen M."/>
            <person name="Howarth C."/>
            <person name="Imamovic A."/>
            <person name="Larimer J."/>
            <person name="McCowan C."/>
            <person name="Murphy C."/>
            <person name="Neiman D."/>
            <person name="Pearson M."/>
            <person name="Priest M."/>
            <person name="Roberts A."/>
            <person name="Saif S."/>
            <person name="Shea T."/>
            <person name="Sisk P."/>
            <person name="Sykes S."/>
            <person name="Wortman J."/>
            <person name="Nusbaum C."/>
            <person name="Birren B."/>
        </authorList>
    </citation>
    <scope>NUCLEOTIDE SEQUENCE [LARGE SCALE GENOMIC DNA]</scope>
    <source>
        <strain evidence="2 3">PRA339</strain>
    </source>
</reference>
<name>A0A059F2L7_9MICR</name>
<sequence>MLALFIIHRYVKCTNNLYVFTSPPVMVDYIDSGKDAIIRMDENNQVSVGYMTNDSGNSNFVTPSKKELKEYVESGISIINSGDFESNTGVGNNVGSEVSVSLGPTEPNPSNSATNSDPASNSDPSKPVEESNDPTSKNENSNKNKDSNSSGNKKSNDKNSNKKDFLDSNSSANSIISYALILPVLLM</sequence>
<dbReference type="EMBL" id="KK365148">
    <property type="protein sequence ID" value="KCZ81201.1"/>
    <property type="molecule type" value="Genomic_DNA"/>
</dbReference>
<feature type="compositionally biased region" description="Low complexity" evidence="1">
    <location>
        <begin position="86"/>
        <end position="103"/>
    </location>
</feature>
<gene>
    <name evidence="2" type="ORF">H312_01411</name>
</gene>
<dbReference type="AlphaFoldDB" id="A0A059F2L7"/>
<evidence type="ECO:0000256" key="1">
    <source>
        <dbReference type="SAM" id="MobiDB-lite"/>
    </source>
</evidence>
<evidence type="ECO:0000313" key="2">
    <source>
        <dbReference type="EMBL" id="KCZ81201.1"/>
    </source>
</evidence>
<protein>
    <submittedName>
        <fullName evidence="2">Uncharacterized protein</fullName>
    </submittedName>
</protein>
<evidence type="ECO:0000313" key="3">
    <source>
        <dbReference type="Proteomes" id="UP000030655"/>
    </source>
</evidence>
<organism evidence="2 3">
    <name type="scientific">Anncaliia algerae PRA339</name>
    <dbReference type="NCBI Taxonomy" id="1288291"/>
    <lineage>
        <taxon>Eukaryota</taxon>
        <taxon>Fungi</taxon>
        <taxon>Fungi incertae sedis</taxon>
        <taxon>Microsporidia</taxon>
        <taxon>Tubulinosematoidea</taxon>
        <taxon>Tubulinosematidae</taxon>
        <taxon>Anncaliia</taxon>
    </lineage>
</organism>